<evidence type="ECO:0000313" key="2">
    <source>
        <dbReference type="Proteomes" id="UP001596380"/>
    </source>
</evidence>
<proteinExistence type="predicted"/>
<organism evidence="1 2">
    <name type="scientific">Actinomadura yumaensis</name>
    <dbReference type="NCBI Taxonomy" id="111807"/>
    <lineage>
        <taxon>Bacteria</taxon>
        <taxon>Bacillati</taxon>
        <taxon>Actinomycetota</taxon>
        <taxon>Actinomycetes</taxon>
        <taxon>Streptosporangiales</taxon>
        <taxon>Thermomonosporaceae</taxon>
        <taxon>Actinomadura</taxon>
    </lineage>
</organism>
<sequence length="152" mass="16849">MPHQIEVTATSGATPEALFTHLAVPEAWGAWGRFPTKAVRHRKGDDGRYGVGTVKKIWPAREQTVAYEPYKHFGYIALAGLPVRHYRSDVTLEPRGDGTLITWKATFQPLIPGTAPALKWGLTLMLKAFARWLPAHTEHCPPSCPARRAGEL</sequence>
<comment type="caution">
    <text evidence="1">The sequence shown here is derived from an EMBL/GenBank/DDBJ whole genome shotgun (WGS) entry which is preliminary data.</text>
</comment>
<gene>
    <name evidence="1" type="ORF">ACFQKB_20025</name>
</gene>
<evidence type="ECO:0000313" key="1">
    <source>
        <dbReference type="EMBL" id="MFC6882051.1"/>
    </source>
</evidence>
<dbReference type="SUPFAM" id="SSF55961">
    <property type="entry name" value="Bet v1-like"/>
    <property type="match status" value="1"/>
</dbReference>
<dbReference type="Pfam" id="PF10604">
    <property type="entry name" value="Polyketide_cyc2"/>
    <property type="match status" value="1"/>
</dbReference>
<accession>A0ABW2CN14</accession>
<dbReference type="Proteomes" id="UP001596380">
    <property type="component" value="Unassembled WGS sequence"/>
</dbReference>
<dbReference type="EMBL" id="JBHSXS010000011">
    <property type="protein sequence ID" value="MFC6882051.1"/>
    <property type="molecule type" value="Genomic_DNA"/>
</dbReference>
<keyword evidence="2" id="KW-1185">Reference proteome</keyword>
<dbReference type="InterPro" id="IPR019587">
    <property type="entry name" value="Polyketide_cyclase/dehydratase"/>
</dbReference>
<dbReference type="RefSeq" id="WP_160825098.1">
    <property type="nucleotide sequence ID" value="NZ_JBHSXS010000011.1"/>
</dbReference>
<protein>
    <submittedName>
        <fullName evidence="1">SRPBCC family protein</fullName>
    </submittedName>
</protein>
<dbReference type="InterPro" id="IPR023393">
    <property type="entry name" value="START-like_dom_sf"/>
</dbReference>
<reference evidence="2" key="1">
    <citation type="journal article" date="2019" name="Int. J. Syst. Evol. Microbiol.">
        <title>The Global Catalogue of Microorganisms (GCM) 10K type strain sequencing project: providing services to taxonomists for standard genome sequencing and annotation.</title>
        <authorList>
            <consortium name="The Broad Institute Genomics Platform"/>
            <consortium name="The Broad Institute Genome Sequencing Center for Infectious Disease"/>
            <person name="Wu L."/>
            <person name="Ma J."/>
        </authorList>
    </citation>
    <scope>NUCLEOTIDE SEQUENCE [LARGE SCALE GENOMIC DNA]</scope>
    <source>
        <strain evidence="2">JCM 3369</strain>
    </source>
</reference>
<dbReference type="CDD" id="cd07821">
    <property type="entry name" value="PYR_PYL_RCAR_like"/>
    <property type="match status" value="1"/>
</dbReference>
<dbReference type="Gene3D" id="3.30.530.20">
    <property type="match status" value="1"/>
</dbReference>
<name>A0ABW2CN14_9ACTN</name>